<evidence type="ECO:0000313" key="2">
    <source>
        <dbReference type="EMBL" id="TCU23432.1"/>
    </source>
</evidence>
<reference evidence="2 3" key="1">
    <citation type="submission" date="2019-03" db="EMBL/GenBank/DDBJ databases">
        <title>Genomic Encyclopedia of Type Strains, Phase IV (KMG-V): Genome sequencing to study the core and pangenomes of soil and plant-associated prokaryotes.</title>
        <authorList>
            <person name="Whitman W."/>
        </authorList>
    </citation>
    <scope>NUCLEOTIDE SEQUENCE [LARGE SCALE GENOMIC DNA]</scope>
    <source>
        <strain evidence="2 3">FB403</strain>
    </source>
</reference>
<evidence type="ECO:0000313" key="3">
    <source>
        <dbReference type="Proteomes" id="UP000295021"/>
    </source>
</evidence>
<proteinExistence type="predicted"/>
<dbReference type="EMBL" id="SMBI01000007">
    <property type="protein sequence ID" value="TCU23432.1"/>
    <property type="molecule type" value="Genomic_DNA"/>
</dbReference>
<comment type="caution">
    <text evidence="2">The sequence shown here is derived from an EMBL/GenBank/DDBJ whole genome shotgun (WGS) entry which is preliminary data.</text>
</comment>
<protein>
    <submittedName>
        <fullName evidence="2">Uncharacterized protein</fullName>
    </submittedName>
</protein>
<sequence length="33" mass="3620">MISKKQLVEVAVDTEEERVALGIMNAKQALAFS</sequence>
<dbReference type="AlphaFoldDB" id="A0AAX2QNL1"/>
<evidence type="ECO:0000313" key="4">
    <source>
        <dbReference type="Proteomes" id="UP000542811"/>
    </source>
</evidence>
<evidence type="ECO:0000313" key="1">
    <source>
        <dbReference type="EMBL" id="MBB3164049.1"/>
    </source>
</evidence>
<name>A0AAX2QNL1_9HYPH</name>
<dbReference type="Proteomes" id="UP000542811">
    <property type="component" value="Unassembled WGS sequence"/>
</dbReference>
<organism evidence="2 3">
    <name type="scientific">Rhizobium laguerreae</name>
    <dbReference type="NCBI Taxonomy" id="1076926"/>
    <lineage>
        <taxon>Bacteria</taxon>
        <taxon>Pseudomonadati</taxon>
        <taxon>Pseudomonadota</taxon>
        <taxon>Alphaproteobacteria</taxon>
        <taxon>Hyphomicrobiales</taxon>
        <taxon>Rhizobiaceae</taxon>
        <taxon>Rhizobium/Agrobacterium group</taxon>
        <taxon>Rhizobium</taxon>
    </lineage>
</organism>
<gene>
    <name evidence="2" type="ORF">EV131_107181</name>
    <name evidence="1" type="ORF">FHS25_004544</name>
</gene>
<accession>A0AAX2QNL1</accession>
<keyword evidence="4" id="KW-1185">Reference proteome</keyword>
<dbReference type="EMBL" id="JACHXX010000006">
    <property type="protein sequence ID" value="MBB3164049.1"/>
    <property type="molecule type" value="Genomic_DNA"/>
</dbReference>
<reference evidence="1 4" key="2">
    <citation type="submission" date="2020-08" db="EMBL/GenBank/DDBJ databases">
        <title>Genomic Encyclopedia of Type Strains, Phase III (KMG-III): the genomes of soil and plant-associated and newly described type strains.</title>
        <authorList>
            <person name="Whitman W."/>
        </authorList>
    </citation>
    <scope>NUCLEOTIDE SEQUENCE [LARGE SCALE GENOMIC DNA]</scope>
    <source>
        <strain evidence="1 4">CECT 8280</strain>
    </source>
</reference>
<dbReference type="Proteomes" id="UP000295021">
    <property type="component" value="Unassembled WGS sequence"/>
</dbReference>